<organism evidence="1">
    <name type="scientific">Penicillium chrysogenum</name>
    <name type="common">Penicillium notatum</name>
    <dbReference type="NCBI Taxonomy" id="5076"/>
    <lineage>
        <taxon>Eukaryota</taxon>
        <taxon>Fungi</taxon>
        <taxon>Dikarya</taxon>
        <taxon>Ascomycota</taxon>
        <taxon>Pezizomycotina</taxon>
        <taxon>Eurotiomycetes</taxon>
        <taxon>Eurotiomycetidae</taxon>
        <taxon>Eurotiales</taxon>
        <taxon>Aspergillaceae</taxon>
        <taxon>Penicillium</taxon>
        <taxon>Penicillium chrysogenum species complex</taxon>
    </lineage>
</organism>
<protein>
    <submittedName>
        <fullName evidence="1">Uncharacterized protein</fullName>
    </submittedName>
</protein>
<dbReference type="AlphaFoldDB" id="A0A167TVR1"/>
<name>A0A167TVR1_PENCH</name>
<dbReference type="EMBL" id="CM002799">
    <property type="protein sequence ID" value="KZN88672.1"/>
    <property type="molecule type" value="Genomic_DNA"/>
</dbReference>
<sequence length="197" mass="22183">MKTITKTSTTPRFLFAQLPLWPDLSTIEWRDTDADLVWWTILIAAMLPGRWWVESEFLSHGSVAGQVMDSSRVVQHLATAHTSLHQNHFNVMTKQSLSQSNDRKEYVDGARKDTYCHTNKENELRRQCGSNWQIAMESSTSTSVDGGDVAEGILRQVIRVVRVVRVAYFSSWEPPARDGQGALPINDATCPGTLHRA</sequence>
<reference evidence="1" key="1">
    <citation type="journal article" date="2014" name="Genome Announc.">
        <title>Complete sequencing and chromosome-scale genome assembly of the industrial progenitor strain P2niaD18 from the penicillin producer Penicillium chrysogenum.</title>
        <authorList>
            <person name="Specht T."/>
            <person name="Dahlmann T.A."/>
            <person name="Zadra I."/>
            <person name="Kurnsteiner H."/>
            <person name="Kuck U."/>
        </authorList>
    </citation>
    <scope>NUCLEOTIDE SEQUENCE [LARGE SCALE GENOMIC DNA]</scope>
    <source>
        <strain evidence="1">P2niaD18</strain>
    </source>
</reference>
<evidence type="ECO:0000313" key="1">
    <source>
        <dbReference type="EMBL" id="KZN88672.1"/>
    </source>
</evidence>
<gene>
    <name evidence="1" type="ORF">EN45_072490</name>
</gene>
<accession>A0A167TVR1</accession>
<dbReference type="Proteomes" id="UP000076449">
    <property type="component" value="Chromosome II"/>
</dbReference>
<proteinExistence type="predicted"/>